<dbReference type="InterPro" id="IPR013525">
    <property type="entry name" value="ABC2_TM"/>
</dbReference>
<organism evidence="8 9">
    <name type="scientific">Micrococcus terreus</name>
    <dbReference type="NCBI Taxonomy" id="574650"/>
    <lineage>
        <taxon>Bacteria</taxon>
        <taxon>Bacillati</taxon>
        <taxon>Actinomycetota</taxon>
        <taxon>Actinomycetes</taxon>
        <taxon>Micrococcales</taxon>
        <taxon>Micrococcaceae</taxon>
        <taxon>Micrococcus</taxon>
    </lineage>
</organism>
<dbReference type="AlphaFoldDB" id="A0A1I7MQA0"/>
<evidence type="ECO:0000259" key="7">
    <source>
        <dbReference type="Pfam" id="PF12698"/>
    </source>
</evidence>
<feature type="domain" description="ABC-2 type transporter transmembrane" evidence="7">
    <location>
        <begin position="59"/>
        <end position="373"/>
    </location>
</feature>
<feature type="compositionally biased region" description="Polar residues" evidence="5">
    <location>
        <begin position="1"/>
        <end position="28"/>
    </location>
</feature>
<feature type="transmembrane region" description="Helical" evidence="6">
    <location>
        <begin position="176"/>
        <end position="199"/>
    </location>
</feature>
<evidence type="ECO:0000256" key="2">
    <source>
        <dbReference type="ARBA" id="ARBA00022692"/>
    </source>
</evidence>
<keyword evidence="3 6" id="KW-1133">Transmembrane helix</keyword>
<dbReference type="Proteomes" id="UP000198881">
    <property type="component" value="Unassembled WGS sequence"/>
</dbReference>
<sequence length="395" mass="41436">MMTPSTETVQSTQNSPHVPNTGSGTATTRDTRGLRRTPFWQAVGVVSGREIRVRLASKAFIITTAIMLGGILLGSLVLPRLSDAFSSTETVAVTTASQSEVAALGDDVEAMPVDSAEAARAAVESGEASAAVVPSGDSPTGLTVIAERDVPTGLVQALSQSPAVELLDPNAPNPMLVYFIALGFGLVFFMAASLFGATIAQSVVEEKQTRIVEILLATVPARAILAGKVIGNSVIALGQVALFAAAALLGMQINEDTLPLDGLGMPILWFVLLFAVGFVMLAALYAAAASLVSRSEDIGSATSPVMMLVMLPYFAVIVFNNNPDILRVMSFIPFSAPVAVPLRVYLGEGALWEHLLSLGILLATTAVVLWLASRVYERSVLRTGKRISWKQALAG</sequence>
<keyword evidence="2 6" id="KW-0812">Transmembrane</keyword>
<dbReference type="PANTHER" id="PTHR43471">
    <property type="entry name" value="ABC TRANSPORTER PERMEASE"/>
    <property type="match status" value="1"/>
</dbReference>
<dbReference type="GO" id="GO:0016020">
    <property type="term" value="C:membrane"/>
    <property type="evidence" value="ECO:0007669"/>
    <property type="project" value="UniProtKB-SubCell"/>
</dbReference>
<evidence type="ECO:0000313" key="8">
    <source>
        <dbReference type="EMBL" id="SFV24071.1"/>
    </source>
</evidence>
<accession>A0A1I7MQA0</accession>
<feature type="transmembrane region" description="Helical" evidence="6">
    <location>
        <begin position="236"/>
        <end position="254"/>
    </location>
</feature>
<protein>
    <submittedName>
        <fullName evidence="8">ABC-2 type transport system permease protein</fullName>
    </submittedName>
</protein>
<dbReference type="STRING" id="574650.SAMN04487966_10999"/>
<feature type="transmembrane region" description="Helical" evidence="6">
    <location>
        <begin position="298"/>
        <end position="319"/>
    </location>
</feature>
<feature type="transmembrane region" description="Helical" evidence="6">
    <location>
        <begin position="352"/>
        <end position="372"/>
    </location>
</feature>
<feature type="transmembrane region" description="Helical" evidence="6">
    <location>
        <begin position="266"/>
        <end position="292"/>
    </location>
</feature>
<proteinExistence type="predicted"/>
<dbReference type="EMBL" id="FPCG01000009">
    <property type="protein sequence ID" value="SFV24071.1"/>
    <property type="molecule type" value="Genomic_DNA"/>
</dbReference>
<reference evidence="8 9" key="1">
    <citation type="submission" date="2016-10" db="EMBL/GenBank/DDBJ databases">
        <authorList>
            <person name="de Groot N.N."/>
        </authorList>
    </citation>
    <scope>NUCLEOTIDE SEQUENCE [LARGE SCALE GENOMIC DNA]</scope>
    <source>
        <strain evidence="8 9">CGMCC 1.7054</strain>
    </source>
</reference>
<feature type="transmembrane region" description="Helical" evidence="6">
    <location>
        <begin position="59"/>
        <end position="78"/>
    </location>
</feature>
<dbReference type="GO" id="GO:0140359">
    <property type="term" value="F:ABC-type transporter activity"/>
    <property type="evidence" value="ECO:0007669"/>
    <property type="project" value="InterPro"/>
</dbReference>
<evidence type="ECO:0000256" key="1">
    <source>
        <dbReference type="ARBA" id="ARBA00004141"/>
    </source>
</evidence>
<gene>
    <name evidence="8" type="ORF">SAMN04487966_10999</name>
</gene>
<evidence type="ECO:0000256" key="3">
    <source>
        <dbReference type="ARBA" id="ARBA00022989"/>
    </source>
</evidence>
<evidence type="ECO:0000256" key="4">
    <source>
        <dbReference type="ARBA" id="ARBA00023136"/>
    </source>
</evidence>
<keyword evidence="9" id="KW-1185">Reference proteome</keyword>
<evidence type="ECO:0000256" key="6">
    <source>
        <dbReference type="SAM" id="Phobius"/>
    </source>
</evidence>
<comment type="subcellular location">
    <subcellularLocation>
        <location evidence="1">Membrane</location>
        <topology evidence="1">Multi-pass membrane protein</topology>
    </subcellularLocation>
</comment>
<evidence type="ECO:0000313" key="9">
    <source>
        <dbReference type="Proteomes" id="UP000198881"/>
    </source>
</evidence>
<dbReference type="PANTHER" id="PTHR43471:SF3">
    <property type="entry name" value="ABC TRANSPORTER PERMEASE PROTEIN NATB"/>
    <property type="match status" value="1"/>
</dbReference>
<keyword evidence="4 6" id="KW-0472">Membrane</keyword>
<name>A0A1I7MQA0_9MICC</name>
<dbReference type="Pfam" id="PF12698">
    <property type="entry name" value="ABC2_membrane_3"/>
    <property type="match status" value="1"/>
</dbReference>
<feature type="region of interest" description="Disordered" evidence="5">
    <location>
        <begin position="1"/>
        <end position="33"/>
    </location>
</feature>
<evidence type="ECO:0000256" key="5">
    <source>
        <dbReference type="SAM" id="MobiDB-lite"/>
    </source>
</evidence>